<dbReference type="AlphaFoldDB" id="A0A829X4S8"/>
<evidence type="ECO:0000313" key="3">
    <source>
        <dbReference type="Proteomes" id="UP000484858"/>
    </source>
</evidence>
<feature type="compositionally biased region" description="Basic residues" evidence="1">
    <location>
        <begin position="21"/>
        <end position="32"/>
    </location>
</feature>
<dbReference type="EMBL" id="BARJ01000012">
    <property type="protein sequence ID" value="GEM17962.1"/>
    <property type="molecule type" value="Genomic_DNA"/>
</dbReference>
<proteinExistence type="predicted"/>
<feature type="region of interest" description="Disordered" evidence="1">
    <location>
        <begin position="21"/>
        <end position="52"/>
    </location>
</feature>
<accession>A0A829X4S8</accession>
<evidence type="ECO:0000256" key="1">
    <source>
        <dbReference type="SAM" id="MobiDB-lite"/>
    </source>
</evidence>
<reference evidence="2 3" key="1">
    <citation type="submission" date="2013-04" db="EMBL/GenBank/DDBJ databases">
        <title>Gluconobacter oxydans NBRC 3293 whole genome sequence.</title>
        <authorList>
            <person name="Matsutani M."/>
            <person name="Yakushi T."/>
            <person name="Matsushita K."/>
        </authorList>
    </citation>
    <scope>NUCLEOTIDE SEQUENCE [LARGE SCALE GENOMIC DNA]</scope>
    <source>
        <strain evidence="2 3">NBRC 3293</strain>
    </source>
</reference>
<gene>
    <name evidence="2" type="ORF">NBRC3293_2459</name>
</gene>
<comment type="caution">
    <text evidence="2">The sequence shown here is derived from an EMBL/GenBank/DDBJ whole genome shotgun (WGS) entry which is preliminary data.</text>
</comment>
<evidence type="ECO:0000313" key="2">
    <source>
        <dbReference type="EMBL" id="GEM17962.1"/>
    </source>
</evidence>
<sequence length="80" mass="8897">MARASLTDLMASLASSPIPVRRSRVHNSKKRVRDVGTGLSERRSAEGEDTLTPGHEISWRALWGDNAPPYPLGDRRVWNS</sequence>
<dbReference type="RefSeq" id="WP_172493396.1">
    <property type="nucleotide sequence ID" value="NZ_BARJ01000012.1"/>
</dbReference>
<dbReference type="Proteomes" id="UP000484858">
    <property type="component" value="Unassembled WGS sequence"/>
</dbReference>
<name>A0A829X4S8_GLUOY</name>
<organism evidence="2 3">
    <name type="scientific">Gluconobacter oxydans NBRC 3293</name>
    <dbReference type="NCBI Taxonomy" id="1315969"/>
    <lineage>
        <taxon>Bacteria</taxon>
        <taxon>Pseudomonadati</taxon>
        <taxon>Pseudomonadota</taxon>
        <taxon>Alphaproteobacteria</taxon>
        <taxon>Acetobacterales</taxon>
        <taxon>Acetobacteraceae</taxon>
        <taxon>Gluconobacter</taxon>
    </lineage>
</organism>
<protein>
    <submittedName>
        <fullName evidence="2">Uncharacterized protein</fullName>
    </submittedName>
</protein>